<keyword evidence="3" id="KW-0472">Membrane</keyword>
<reference evidence="5 6" key="1">
    <citation type="submission" date="2016-11" db="EMBL/GenBank/DDBJ databases">
        <authorList>
            <person name="Jaros S."/>
            <person name="Januszkiewicz K."/>
            <person name="Wedrychowicz H."/>
        </authorList>
    </citation>
    <scope>NUCLEOTIDE SEQUENCE [LARGE SCALE GENOMIC DNA]</scope>
    <source>
        <strain evidence="5 6">DSM 29589</strain>
    </source>
</reference>
<dbReference type="Pfam" id="PF02397">
    <property type="entry name" value="Bac_transf"/>
    <property type="match status" value="1"/>
</dbReference>
<dbReference type="STRING" id="337701.SAMN05444398_11331"/>
<dbReference type="EMBL" id="FRBR01000013">
    <property type="protein sequence ID" value="SHM29842.1"/>
    <property type="molecule type" value="Genomic_DNA"/>
</dbReference>
<feature type="domain" description="Bacterial sugar transferase" evidence="4">
    <location>
        <begin position="40"/>
        <end position="228"/>
    </location>
</feature>
<evidence type="ECO:0000256" key="2">
    <source>
        <dbReference type="ARBA" id="ARBA00023169"/>
    </source>
</evidence>
<evidence type="ECO:0000256" key="3">
    <source>
        <dbReference type="SAM" id="Phobius"/>
    </source>
</evidence>
<keyword evidence="3" id="KW-0812">Transmembrane</keyword>
<gene>
    <name evidence="5" type="ORF">SAMN05444398_11331</name>
</gene>
<keyword evidence="3" id="KW-1133">Transmembrane helix</keyword>
<protein>
    <submittedName>
        <fullName evidence="5">Sugar transferase involved in LPS biosynthesis (Colanic, teichoic acid)</fullName>
    </submittedName>
</protein>
<evidence type="ECO:0000256" key="1">
    <source>
        <dbReference type="ARBA" id="ARBA00006464"/>
    </source>
</evidence>
<dbReference type="GO" id="GO:0016780">
    <property type="term" value="F:phosphotransferase activity, for other substituted phosphate groups"/>
    <property type="evidence" value="ECO:0007669"/>
    <property type="project" value="TreeGrafter"/>
</dbReference>
<organism evidence="5 6">
    <name type="scientific">Roseovarius pacificus</name>
    <dbReference type="NCBI Taxonomy" id="337701"/>
    <lineage>
        <taxon>Bacteria</taxon>
        <taxon>Pseudomonadati</taxon>
        <taxon>Pseudomonadota</taxon>
        <taxon>Alphaproteobacteria</taxon>
        <taxon>Rhodobacterales</taxon>
        <taxon>Roseobacteraceae</taxon>
        <taxon>Roseovarius</taxon>
    </lineage>
</organism>
<evidence type="ECO:0000313" key="5">
    <source>
        <dbReference type="EMBL" id="SHM29842.1"/>
    </source>
</evidence>
<dbReference type="PANTHER" id="PTHR30576:SF0">
    <property type="entry name" value="UNDECAPRENYL-PHOSPHATE N-ACETYLGALACTOSAMINYL 1-PHOSPHATE TRANSFERASE-RELATED"/>
    <property type="match status" value="1"/>
</dbReference>
<dbReference type="InterPro" id="IPR003362">
    <property type="entry name" value="Bact_transf"/>
</dbReference>
<comment type="similarity">
    <text evidence="1">Belongs to the bacterial sugar transferase family.</text>
</comment>
<dbReference type="AlphaFoldDB" id="A0A1M7HMT8"/>
<feature type="transmembrane region" description="Helical" evidence="3">
    <location>
        <begin position="45"/>
        <end position="68"/>
    </location>
</feature>
<dbReference type="OrthoDB" id="9808602at2"/>
<evidence type="ECO:0000259" key="4">
    <source>
        <dbReference type="Pfam" id="PF02397"/>
    </source>
</evidence>
<dbReference type="PANTHER" id="PTHR30576">
    <property type="entry name" value="COLANIC BIOSYNTHESIS UDP-GLUCOSE LIPID CARRIER TRANSFERASE"/>
    <property type="match status" value="1"/>
</dbReference>
<accession>A0A1M7HMT8</accession>
<keyword evidence="5" id="KW-0808">Transferase</keyword>
<dbReference type="Proteomes" id="UP000183974">
    <property type="component" value="Unassembled WGS sequence"/>
</dbReference>
<keyword evidence="2" id="KW-0270">Exopolysaccharide synthesis</keyword>
<evidence type="ECO:0000313" key="6">
    <source>
        <dbReference type="Proteomes" id="UP000183974"/>
    </source>
</evidence>
<proteinExistence type="inferred from homology"/>
<keyword evidence="6" id="KW-1185">Reference proteome</keyword>
<dbReference type="GO" id="GO:0000271">
    <property type="term" value="P:polysaccharide biosynthetic process"/>
    <property type="evidence" value="ECO:0007669"/>
    <property type="project" value="UniProtKB-KW"/>
</dbReference>
<sequence>MTIQDKDISKNFNAIPVQPRIVISGRRTHRSFSPYSRIFKRVLDLVLVIAAMPIVVPMILLLAFLVALDGHNPFYSQKRVGRNGREFRMWKLRSMVHDAEARLQNHLETNVEARAEWNSKQKLAHDPRITRLGRVLRKSSLDELPQLLNVLTGDMSLVGPRPMMPEQRQMYPGVAYFDMRPGVTGYWQISDRNQTSFAARASFDVRYYNDMSLGTDLKVLTQTVGVVLRGTGC</sequence>
<name>A0A1M7HMT8_9RHOB</name>